<dbReference type="Pfam" id="PF00059">
    <property type="entry name" value="Lectin_C"/>
    <property type="match status" value="1"/>
</dbReference>
<dbReference type="InterPro" id="IPR001304">
    <property type="entry name" value="C-type_lectin-like"/>
</dbReference>
<dbReference type="SUPFAM" id="SSF49313">
    <property type="entry name" value="Cadherin-like"/>
    <property type="match status" value="1"/>
</dbReference>
<dbReference type="Gene3D" id="2.60.120.200">
    <property type="match status" value="2"/>
</dbReference>
<dbReference type="InterPro" id="IPR013320">
    <property type="entry name" value="ConA-like_dom_sf"/>
</dbReference>
<dbReference type="EMBL" id="AZHW01000440">
    <property type="protein sequence ID" value="ETW99493.1"/>
    <property type="molecule type" value="Genomic_DNA"/>
</dbReference>
<keyword evidence="4" id="KW-0106">Calcium</keyword>
<evidence type="ECO:0000259" key="9">
    <source>
        <dbReference type="PROSITE" id="PS51828"/>
    </source>
</evidence>
<dbReference type="PROSITE" id="PS51257">
    <property type="entry name" value="PROKAR_LIPOPROTEIN"/>
    <property type="match status" value="1"/>
</dbReference>
<dbReference type="PROSITE" id="PS50041">
    <property type="entry name" value="C_TYPE_LECTIN_2"/>
    <property type="match status" value="1"/>
</dbReference>
<dbReference type="InterPro" id="IPR039005">
    <property type="entry name" value="CSPG_rpt"/>
</dbReference>
<keyword evidence="6" id="KW-0325">Glycoprotein</keyword>
<protein>
    <recommendedName>
        <fullName evidence="12">C-type lectin domain-containing protein</fullName>
    </recommendedName>
</protein>
<comment type="cofactor">
    <cofactor evidence="1">
        <name>Ca(2+)</name>
        <dbReference type="ChEBI" id="CHEBI:29108"/>
    </cofactor>
</comment>
<keyword evidence="3" id="KW-0732">Signal</keyword>
<dbReference type="AlphaFoldDB" id="W4LN20"/>
<dbReference type="SUPFAM" id="SSF49899">
    <property type="entry name" value="Concanavalin A-like lectins/glucanases"/>
    <property type="match status" value="2"/>
</dbReference>
<dbReference type="SMART" id="SM00560">
    <property type="entry name" value="LamGL"/>
    <property type="match status" value="1"/>
</dbReference>
<dbReference type="PANTHER" id="PTHR19277:SF125">
    <property type="entry name" value="B6"/>
    <property type="match status" value="1"/>
</dbReference>
<dbReference type="InterPro" id="IPR016187">
    <property type="entry name" value="CTDL_fold"/>
</dbReference>
<dbReference type="PROSITE" id="PS51828">
    <property type="entry name" value="PTX_2"/>
    <property type="match status" value="1"/>
</dbReference>
<evidence type="ECO:0000256" key="4">
    <source>
        <dbReference type="ARBA" id="ARBA00022837"/>
    </source>
</evidence>
<dbReference type="InterPro" id="IPR001759">
    <property type="entry name" value="PTX_dom"/>
</dbReference>
<dbReference type="CDD" id="cd11304">
    <property type="entry name" value="Cadherin_repeat"/>
    <property type="match status" value="1"/>
</dbReference>
<evidence type="ECO:0000256" key="6">
    <source>
        <dbReference type="ARBA" id="ARBA00023180"/>
    </source>
</evidence>
<dbReference type="InterPro" id="IPR002126">
    <property type="entry name" value="Cadherin-like_dom"/>
</dbReference>
<dbReference type="Gene3D" id="3.10.100.10">
    <property type="entry name" value="Mannose-Binding Protein A, subunit A"/>
    <property type="match status" value="1"/>
</dbReference>
<evidence type="ECO:0000256" key="3">
    <source>
        <dbReference type="ARBA" id="ARBA00022729"/>
    </source>
</evidence>
<dbReference type="PRINTS" id="PR00895">
    <property type="entry name" value="PENTAXIN"/>
</dbReference>
<name>W4LN20_ENTF1</name>
<dbReference type="SUPFAM" id="SSF56436">
    <property type="entry name" value="C-type lectin-like"/>
    <property type="match status" value="1"/>
</dbReference>
<dbReference type="SMART" id="SM00159">
    <property type="entry name" value="PTX"/>
    <property type="match status" value="1"/>
</dbReference>
<dbReference type="InterPro" id="IPR006558">
    <property type="entry name" value="LamG-like"/>
</dbReference>
<dbReference type="Pfam" id="PF13385">
    <property type="entry name" value="Laminin_G_3"/>
    <property type="match status" value="1"/>
</dbReference>
<evidence type="ECO:0008006" key="12">
    <source>
        <dbReference type="Google" id="ProtNLM"/>
    </source>
</evidence>
<dbReference type="InterPro" id="IPR025592">
    <property type="entry name" value="DUF4347"/>
</dbReference>
<feature type="domain" description="Cadherin" evidence="8">
    <location>
        <begin position="960"/>
        <end position="1045"/>
    </location>
</feature>
<dbReference type="Pfam" id="PF16184">
    <property type="entry name" value="Cadherin_3"/>
    <property type="match status" value="1"/>
</dbReference>
<dbReference type="GO" id="GO:0016020">
    <property type="term" value="C:membrane"/>
    <property type="evidence" value="ECO:0007669"/>
    <property type="project" value="InterPro"/>
</dbReference>
<evidence type="ECO:0000259" key="8">
    <source>
        <dbReference type="PROSITE" id="PS50268"/>
    </source>
</evidence>
<evidence type="ECO:0000256" key="5">
    <source>
        <dbReference type="ARBA" id="ARBA00023157"/>
    </source>
</evidence>
<dbReference type="Gene3D" id="2.60.40.60">
    <property type="entry name" value="Cadherins"/>
    <property type="match status" value="1"/>
</dbReference>
<comment type="caution">
    <text evidence="10">The sequence shown here is derived from an EMBL/GenBank/DDBJ whole genome shotgun (WGS) entry which is preliminary data.</text>
</comment>
<evidence type="ECO:0000313" key="11">
    <source>
        <dbReference type="Proteomes" id="UP000019141"/>
    </source>
</evidence>
<feature type="domain" description="C-type lectin" evidence="7">
    <location>
        <begin position="822"/>
        <end position="958"/>
    </location>
</feature>
<sequence length="1146" mass="120735">MQLNRWIYTKAALWLVCLLIGSLSGLVGCHISVNARIKIDRAGEHLEIVILDAAVPHQAALMAGMSPQPSAVLILDAERDGIEQITEFLSVFDHIDALHIVSHAAAGKLRLGNTWLSRDNLDTYTGDLAQWRSVLSNHADLLFYGCNLASHADGRWLLDAVAARCHCDVAGSDNPTGHARLGGDWALEVSTGPIETPVAFGPAVQAHWPSALDITSNLVAHYALDEGSGTVAVDSSGNHHDGTHQNSPSYTMGRVGSHALDVNGNNDHILVADDPALNFGTGDFSVAVWFNSTQIPSGLARIIGKSGGGFGWVIFTDNFGDVNFFVSGTTGSRTLSLSGMLDGAWHHVVGVRSGANLSFYIDGLPFFNSSGSPFGNVNDPDPFLIGVSSVSGDFDGLIDDVRLYNRALSASDVNELFNDPGNTEQILQTNAGLTLFAGQAAQITQSLLETTDAEQSAAQLTYTLTTTPLHGTLSRNGTALGMNDTWTQDDINANRIVYNQNGKAEVSDSFSFTVDDGIGSSTPGTFNITIVTTPQAPTDLQATATGGGGLSLNTDGGNNAYLLANDGGSLIGGLTAVTIEASFTIVSPGTIITPLLSYAAGANHEELGLFITNAGVIQFTAHANGSPLQATSSAYLQLLDGEPHHLAVSWEASTGGVVFYVDGHEVESTAGYQTGQTLDGGGQLVIGQDQDSVLGGFAATDVFSGTLYDIRIFDDVRTPAEILGNFNRTLPFDTDNMLANWTFNDLSTGGVVTDTVSGNNLTVQHVLAFSGFSESIPTLSFSLDENAAMGTAVGTVAGTDAERQARITSLLVTHPNLFYNAETGKFYQFISASLHWLMAQPIALSTTLNGVNGQLATVRSATENAFIQASADAIGATGVLWLGSTDQTSEGQWYWQTAGVDDELFWLGDSSGSKVGSAYYNWEAGEPNNTSNEDWGYMGPTGTWHDGSLATLGSYVVEWNADEVLDQTNALTYSLTDNAGGRFRIDADSGAITVNDGTLLDYETNSSHIITVRVSDGGLTYSESLSPPPLPVWPPTTPRNLPPIWWPPQGSIAMAMACSIAPKTAILTAMAIPPPGPRSTPMATPSLTTSTPMTTAMALTLPTKMSTAMAIPPTMTAMAMASLTISTPTTADSARMTAQAIATWTV</sequence>
<dbReference type="PANTHER" id="PTHR19277">
    <property type="entry name" value="PENTRAXIN"/>
    <property type="match status" value="1"/>
</dbReference>
<evidence type="ECO:0000256" key="2">
    <source>
        <dbReference type="ARBA" id="ARBA00022723"/>
    </source>
</evidence>
<dbReference type="PROSITE" id="PS50268">
    <property type="entry name" value="CADHERIN_2"/>
    <property type="match status" value="1"/>
</dbReference>
<dbReference type="GO" id="GO:0005509">
    <property type="term" value="F:calcium ion binding"/>
    <property type="evidence" value="ECO:0007669"/>
    <property type="project" value="InterPro"/>
</dbReference>
<evidence type="ECO:0000256" key="1">
    <source>
        <dbReference type="ARBA" id="ARBA00001913"/>
    </source>
</evidence>
<dbReference type="InterPro" id="IPR051360">
    <property type="entry name" value="Neuronal_Pentraxin_Related"/>
</dbReference>
<dbReference type="GO" id="GO:0007156">
    <property type="term" value="P:homophilic cell adhesion via plasma membrane adhesion molecules"/>
    <property type="evidence" value="ECO:0007669"/>
    <property type="project" value="InterPro"/>
</dbReference>
<reference evidence="10 11" key="1">
    <citation type="journal article" date="2014" name="Nature">
        <title>An environmental bacterial taxon with a large and distinct metabolic repertoire.</title>
        <authorList>
            <person name="Wilson M.C."/>
            <person name="Mori T."/>
            <person name="Ruckert C."/>
            <person name="Uria A.R."/>
            <person name="Helf M.J."/>
            <person name="Takada K."/>
            <person name="Gernert C."/>
            <person name="Steffens U.A."/>
            <person name="Heycke N."/>
            <person name="Schmitt S."/>
            <person name="Rinke C."/>
            <person name="Helfrich E.J."/>
            <person name="Brachmann A.O."/>
            <person name="Gurgui C."/>
            <person name="Wakimoto T."/>
            <person name="Kracht M."/>
            <person name="Crusemann M."/>
            <person name="Hentschel U."/>
            <person name="Abe I."/>
            <person name="Matsunaga S."/>
            <person name="Kalinowski J."/>
            <person name="Takeyama H."/>
            <person name="Piel J."/>
        </authorList>
    </citation>
    <scope>NUCLEOTIDE SEQUENCE [LARGE SCALE GENOMIC DNA]</scope>
    <source>
        <strain evidence="11">TSY1</strain>
    </source>
</reference>
<evidence type="ECO:0000259" key="7">
    <source>
        <dbReference type="PROSITE" id="PS50041"/>
    </source>
</evidence>
<organism evidence="10 11">
    <name type="scientific">Entotheonella factor</name>
    <dbReference type="NCBI Taxonomy" id="1429438"/>
    <lineage>
        <taxon>Bacteria</taxon>
        <taxon>Pseudomonadati</taxon>
        <taxon>Nitrospinota/Tectimicrobiota group</taxon>
        <taxon>Candidatus Tectimicrobiota</taxon>
        <taxon>Candidatus Entotheonellia</taxon>
        <taxon>Candidatus Entotheonellales</taxon>
        <taxon>Candidatus Entotheonellaceae</taxon>
        <taxon>Candidatus Entotheonella</taxon>
    </lineage>
</organism>
<dbReference type="InterPro" id="IPR016186">
    <property type="entry name" value="C-type_lectin-like/link_sf"/>
</dbReference>
<keyword evidence="2" id="KW-0479">Metal-binding</keyword>
<dbReference type="Proteomes" id="UP000019141">
    <property type="component" value="Unassembled WGS sequence"/>
</dbReference>
<keyword evidence="5" id="KW-1015">Disulfide bond</keyword>
<accession>W4LN20</accession>
<dbReference type="Pfam" id="PF14252">
    <property type="entry name" value="DUF4347"/>
    <property type="match status" value="1"/>
</dbReference>
<dbReference type="PROSITE" id="PS51854">
    <property type="entry name" value="CSPG"/>
    <property type="match status" value="1"/>
</dbReference>
<proteinExistence type="predicted"/>
<evidence type="ECO:0000313" key="10">
    <source>
        <dbReference type="EMBL" id="ETW99493.1"/>
    </source>
</evidence>
<dbReference type="HOGENOM" id="CLU_277037_0_0_7"/>
<keyword evidence="11" id="KW-1185">Reference proteome</keyword>
<gene>
    <name evidence="10" type="ORF">ETSY1_14830</name>
</gene>
<feature type="domain" description="Pentraxin (PTX)" evidence="9">
    <location>
        <begin position="546"/>
        <end position="762"/>
    </location>
</feature>
<dbReference type="Pfam" id="PF00354">
    <property type="entry name" value="Pentaxin"/>
    <property type="match status" value="1"/>
</dbReference>
<dbReference type="InterPro" id="IPR015919">
    <property type="entry name" value="Cadherin-like_sf"/>
</dbReference>